<keyword evidence="5 6" id="KW-0949">S-adenosyl-L-methionine</keyword>
<comment type="similarity">
    <text evidence="1 6">Belongs to the methyltransferase superfamily. RsmH family.</text>
</comment>
<dbReference type="AlphaFoldDB" id="A0A157L0S1"/>
<dbReference type="OrthoDB" id="9806637at2"/>
<proteinExistence type="inferred from homology"/>
<evidence type="ECO:0000313" key="8">
    <source>
        <dbReference type="EMBL" id="SAH90302.1"/>
    </source>
</evidence>
<dbReference type="GO" id="GO:0071424">
    <property type="term" value="F:rRNA (cytosine-N4-)-methyltransferase activity"/>
    <property type="evidence" value="ECO:0007669"/>
    <property type="project" value="UniProtKB-UniRule"/>
</dbReference>
<feature type="binding site" evidence="6">
    <location>
        <begin position="55"/>
        <end position="57"/>
    </location>
    <ligand>
        <name>S-adenosyl-L-methionine</name>
        <dbReference type="ChEBI" id="CHEBI:59789"/>
    </ligand>
</feature>
<feature type="binding site" evidence="6">
    <location>
        <position position="101"/>
    </location>
    <ligand>
        <name>S-adenosyl-L-methionine</name>
        <dbReference type="ChEBI" id="CHEBI:59789"/>
    </ligand>
</feature>
<dbReference type="Pfam" id="PF01795">
    <property type="entry name" value="Methyltransf_5"/>
    <property type="match status" value="1"/>
</dbReference>
<dbReference type="HAMAP" id="MF_01007">
    <property type="entry name" value="16SrRNA_methyltr_H"/>
    <property type="match status" value="1"/>
</dbReference>
<dbReference type="GO" id="GO:0070475">
    <property type="term" value="P:rRNA base methylation"/>
    <property type="evidence" value="ECO:0007669"/>
    <property type="project" value="UniProtKB-UniRule"/>
</dbReference>
<comment type="subcellular location">
    <subcellularLocation>
        <location evidence="6">Cytoplasm</location>
    </subcellularLocation>
</comment>
<keyword evidence="4 6" id="KW-0808">Transferase</keyword>
<feature type="binding site" evidence="6">
    <location>
        <position position="75"/>
    </location>
    <ligand>
        <name>S-adenosyl-L-methionine</name>
        <dbReference type="ChEBI" id="CHEBI:59789"/>
    </ligand>
</feature>
<dbReference type="EMBL" id="FKBS01000007">
    <property type="protein sequence ID" value="SAH90302.1"/>
    <property type="molecule type" value="Genomic_DNA"/>
</dbReference>
<evidence type="ECO:0000256" key="5">
    <source>
        <dbReference type="ARBA" id="ARBA00022691"/>
    </source>
</evidence>
<dbReference type="RefSeq" id="WP_066407426.1">
    <property type="nucleotide sequence ID" value="NZ_FKBS01000007.1"/>
</dbReference>
<dbReference type="Gene3D" id="1.10.150.170">
    <property type="entry name" value="Putative methyltransferase TM0872, insert domain"/>
    <property type="match status" value="1"/>
</dbReference>
<dbReference type="InterPro" id="IPR023397">
    <property type="entry name" value="SAM-dep_MeTrfase_MraW_recog"/>
</dbReference>
<organism evidence="8 9">
    <name type="scientific">Bordetella ansorpii</name>
    <dbReference type="NCBI Taxonomy" id="288768"/>
    <lineage>
        <taxon>Bacteria</taxon>
        <taxon>Pseudomonadati</taxon>
        <taxon>Pseudomonadota</taxon>
        <taxon>Betaproteobacteria</taxon>
        <taxon>Burkholderiales</taxon>
        <taxon>Alcaligenaceae</taxon>
        <taxon>Bordetella</taxon>
    </lineage>
</organism>
<dbReference type="PANTHER" id="PTHR11265">
    <property type="entry name" value="S-ADENOSYL-METHYLTRANSFERASE MRAW"/>
    <property type="match status" value="1"/>
</dbReference>
<evidence type="ECO:0000256" key="3">
    <source>
        <dbReference type="ARBA" id="ARBA00022603"/>
    </source>
</evidence>
<dbReference type="PIRSF" id="PIRSF004486">
    <property type="entry name" value="MraW"/>
    <property type="match status" value="1"/>
</dbReference>
<evidence type="ECO:0000256" key="4">
    <source>
        <dbReference type="ARBA" id="ARBA00022679"/>
    </source>
</evidence>
<dbReference type="NCBIfam" id="TIGR00006">
    <property type="entry name" value="16S rRNA (cytosine(1402)-N(4))-methyltransferase RsmH"/>
    <property type="match status" value="1"/>
</dbReference>
<dbReference type="InterPro" id="IPR002903">
    <property type="entry name" value="RsmH"/>
</dbReference>
<keyword evidence="3 6" id="KW-0489">Methyltransferase</keyword>
<dbReference type="SUPFAM" id="SSF81799">
    <property type="entry name" value="Putative methyltransferase TM0872, insert domain"/>
    <property type="match status" value="1"/>
</dbReference>
<feature type="binding site" evidence="6">
    <location>
        <position position="129"/>
    </location>
    <ligand>
        <name>S-adenosyl-L-methionine</name>
        <dbReference type="ChEBI" id="CHEBI:59789"/>
    </ligand>
</feature>
<gene>
    <name evidence="8" type="primary">mraW</name>
    <name evidence="6" type="synonym">rsmH</name>
    <name evidence="8" type="ORF">SAMEA1982600_00506</name>
</gene>
<dbReference type="InterPro" id="IPR029063">
    <property type="entry name" value="SAM-dependent_MTases_sf"/>
</dbReference>
<protein>
    <recommendedName>
        <fullName evidence="6">Ribosomal RNA small subunit methyltransferase H</fullName>
        <ecNumber evidence="6">2.1.1.199</ecNumber>
    </recommendedName>
    <alternativeName>
        <fullName evidence="6">16S rRNA m(4)C1402 methyltransferase</fullName>
    </alternativeName>
    <alternativeName>
        <fullName evidence="6">rRNA (cytosine-N(4)-)-methyltransferase RsmH</fullName>
    </alternativeName>
</protein>
<reference evidence="8 9" key="1">
    <citation type="submission" date="2016-03" db="EMBL/GenBank/DDBJ databases">
        <authorList>
            <consortium name="Pathogen Informatics"/>
        </authorList>
    </citation>
    <scope>NUCLEOTIDE SEQUENCE [LARGE SCALE GENOMIC DNA]</scope>
    <source>
        <strain evidence="8 9">NCTC13364</strain>
    </source>
</reference>
<dbReference type="SUPFAM" id="SSF53335">
    <property type="entry name" value="S-adenosyl-L-methionine-dependent methyltransferases"/>
    <property type="match status" value="1"/>
</dbReference>
<name>A0A157L0S1_9BORD</name>
<sequence>MNLEHRPVLLAPTVDALVLPRFGNKRADRSGAADDAEPQQRVQRGIYVDGTFGRGGHSRELLSRLGPEARLVVFDKDPQAIAVAHELAAADSRVTVVHNGFVTVAQELEALGIGRIDGLMMDLGVSSPQIDDAERGFSFMREGPLDMRMDTTRGPTAAEWLAQASVDEMREVIADYGEERFAFQVAKAIAARRATRPLCTTLELAECVASAVRTREKGQHPATRTFQALRIYLNRELEELAGALASALGLLAPGGRLAVISFHSLEDRMVKQCIAAAARPAAAYSRLPLRESELPQPILKSLGRVLADDEEVAGNPRARSAVLRVAERTAEPLPPGGGDFVPPVPGAQARRPAGKRRAN</sequence>
<comment type="function">
    <text evidence="6">Specifically methylates the N4 position of cytidine in position 1402 (C1402) of 16S rRNA.</text>
</comment>
<evidence type="ECO:0000313" key="9">
    <source>
        <dbReference type="Proteomes" id="UP000077037"/>
    </source>
</evidence>
<evidence type="ECO:0000256" key="7">
    <source>
        <dbReference type="SAM" id="MobiDB-lite"/>
    </source>
</evidence>
<feature type="region of interest" description="Disordered" evidence="7">
    <location>
        <begin position="328"/>
        <end position="359"/>
    </location>
</feature>
<evidence type="ECO:0000256" key="6">
    <source>
        <dbReference type="HAMAP-Rule" id="MF_01007"/>
    </source>
</evidence>
<dbReference type="Gene3D" id="3.40.50.150">
    <property type="entry name" value="Vaccinia Virus protein VP39"/>
    <property type="match status" value="1"/>
</dbReference>
<dbReference type="Proteomes" id="UP000077037">
    <property type="component" value="Unassembled WGS sequence"/>
</dbReference>
<keyword evidence="2 6" id="KW-0698">rRNA processing</keyword>
<evidence type="ECO:0000256" key="1">
    <source>
        <dbReference type="ARBA" id="ARBA00010396"/>
    </source>
</evidence>
<evidence type="ECO:0000256" key="2">
    <source>
        <dbReference type="ARBA" id="ARBA00022552"/>
    </source>
</evidence>
<dbReference type="EC" id="2.1.1.199" evidence="6"/>
<dbReference type="GO" id="GO:0005737">
    <property type="term" value="C:cytoplasm"/>
    <property type="evidence" value="ECO:0007669"/>
    <property type="project" value="UniProtKB-SubCell"/>
</dbReference>
<keyword evidence="6" id="KW-0963">Cytoplasm</keyword>
<feature type="binding site" evidence="6">
    <location>
        <position position="122"/>
    </location>
    <ligand>
        <name>S-adenosyl-L-methionine</name>
        <dbReference type="ChEBI" id="CHEBI:59789"/>
    </ligand>
</feature>
<dbReference type="PANTHER" id="PTHR11265:SF0">
    <property type="entry name" value="12S RRNA N4-METHYLCYTIDINE METHYLTRANSFERASE"/>
    <property type="match status" value="1"/>
</dbReference>
<accession>A0A157L0S1</accession>
<comment type="catalytic activity">
    <reaction evidence="6">
        <text>cytidine(1402) in 16S rRNA + S-adenosyl-L-methionine = N(4)-methylcytidine(1402) in 16S rRNA + S-adenosyl-L-homocysteine + H(+)</text>
        <dbReference type="Rhea" id="RHEA:42928"/>
        <dbReference type="Rhea" id="RHEA-COMP:10286"/>
        <dbReference type="Rhea" id="RHEA-COMP:10287"/>
        <dbReference type="ChEBI" id="CHEBI:15378"/>
        <dbReference type="ChEBI" id="CHEBI:57856"/>
        <dbReference type="ChEBI" id="CHEBI:59789"/>
        <dbReference type="ChEBI" id="CHEBI:74506"/>
        <dbReference type="ChEBI" id="CHEBI:82748"/>
        <dbReference type="EC" id="2.1.1.199"/>
    </reaction>
</comment>